<accession>A0ABV0CYH2</accession>
<dbReference type="Pfam" id="PF12680">
    <property type="entry name" value="SnoaL_2"/>
    <property type="match status" value="1"/>
</dbReference>
<protein>
    <submittedName>
        <fullName evidence="2">Nuclear transport factor 2 family protein</fullName>
    </submittedName>
</protein>
<dbReference type="Proteomes" id="UP001484535">
    <property type="component" value="Unassembled WGS sequence"/>
</dbReference>
<dbReference type="InterPro" id="IPR032710">
    <property type="entry name" value="NTF2-like_dom_sf"/>
</dbReference>
<evidence type="ECO:0000313" key="3">
    <source>
        <dbReference type="Proteomes" id="UP001484535"/>
    </source>
</evidence>
<proteinExistence type="predicted"/>
<dbReference type="EMBL" id="JBDLBR010000004">
    <property type="protein sequence ID" value="MEN7537908.1"/>
    <property type="molecule type" value="Genomic_DNA"/>
</dbReference>
<dbReference type="SUPFAM" id="SSF54427">
    <property type="entry name" value="NTF2-like"/>
    <property type="match status" value="1"/>
</dbReference>
<gene>
    <name evidence="2" type="ORF">ABDJ38_12065</name>
</gene>
<evidence type="ECO:0000259" key="1">
    <source>
        <dbReference type="Pfam" id="PF12680"/>
    </source>
</evidence>
<dbReference type="InterPro" id="IPR037401">
    <property type="entry name" value="SnoaL-like"/>
</dbReference>
<organism evidence="2 3">
    <name type="scientific">Aurantiacibacter flavus</name>
    <dbReference type="NCBI Taxonomy" id="3145232"/>
    <lineage>
        <taxon>Bacteria</taxon>
        <taxon>Pseudomonadati</taxon>
        <taxon>Pseudomonadota</taxon>
        <taxon>Alphaproteobacteria</taxon>
        <taxon>Sphingomonadales</taxon>
        <taxon>Erythrobacteraceae</taxon>
        <taxon>Aurantiacibacter</taxon>
    </lineage>
</organism>
<dbReference type="PROSITE" id="PS51257">
    <property type="entry name" value="PROKAR_LIPOPROTEIN"/>
    <property type="match status" value="1"/>
</dbReference>
<keyword evidence="3" id="KW-1185">Reference proteome</keyword>
<evidence type="ECO:0000313" key="2">
    <source>
        <dbReference type="EMBL" id="MEN7537908.1"/>
    </source>
</evidence>
<dbReference type="RefSeq" id="WP_346785367.1">
    <property type="nucleotide sequence ID" value="NZ_JBDLBR010000004.1"/>
</dbReference>
<dbReference type="Gene3D" id="3.10.450.50">
    <property type="match status" value="1"/>
</dbReference>
<feature type="domain" description="SnoaL-like" evidence="1">
    <location>
        <begin position="73"/>
        <end position="162"/>
    </location>
</feature>
<name>A0ABV0CYH2_9SPHN</name>
<reference evidence="2 3" key="1">
    <citation type="submission" date="2024-05" db="EMBL/GenBank/DDBJ databases">
        <authorList>
            <person name="Park S."/>
        </authorList>
    </citation>
    <scope>NUCLEOTIDE SEQUENCE [LARGE SCALE GENOMIC DNA]</scope>
    <source>
        <strain evidence="2 3">DGU5</strain>
    </source>
</reference>
<comment type="caution">
    <text evidence="2">The sequence shown here is derived from an EMBL/GenBank/DDBJ whole genome shotgun (WGS) entry which is preliminary data.</text>
</comment>
<sequence>MTRLVFAGSLAIALAACGQASTEQPDIEADKVSQASALLTFEQALVTTDRESLSDREVSDRFIKVFYDNNELVKGFEAWVHPDYIQHDPNSPTGRDATIAVLADHMAANPEMTLEVKRVIYGDKEADGTLVAVHYHFKRAPEERGLAVVDIYRVKDGYLVEHWDVLQPVPEEALNENTMF</sequence>